<dbReference type="Proteomes" id="UP001305414">
    <property type="component" value="Unassembled WGS sequence"/>
</dbReference>
<protein>
    <submittedName>
        <fullName evidence="1">Uncharacterized protein</fullName>
    </submittedName>
</protein>
<comment type="caution">
    <text evidence="1">The sequence shown here is derived from an EMBL/GenBank/DDBJ whole genome shotgun (WGS) entry which is preliminary data.</text>
</comment>
<gene>
    <name evidence="1" type="ORF">RRF57_012294</name>
</gene>
<evidence type="ECO:0000313" key="2">
    <source>
        <dbReference type="Proteomes" id="UP001305414"/>
    </source>
</evidence>
<dbReference type="AlphaFoldDB" id="A0AAN7UUY9"/>
<dbReference type="EMBL" id="JAWHQM010000073">
    <property type="protein sequence ID" value="KAK5636582.1"/>
    <property type="molecule type" value="Genomic_DNA"/>
</dbReference>
<name>A0AAN7UUY9_9PEZI</name>
<accession>A0AAN7UUY9</accession>
<evidence type="ECO:0000313" key="1">
    <source>
        <dbReference type="EMBL" id="KAK5636582.1"/>
    </source>
</evidence>
<keyword evidence="2" id="KW-1185">Reference proteome</keyword>
<proteinExistence type="predicted"/>
<sequence length="64" mass="7033">MTTQGSNSDMADMLLEPMSYVDIRDALLRFLTVLFAHDNVTVILLGSDGSVTINQSEAFLNLKV</sequence>
<reference evidence="1 2" key="1">
    <citation type="submission" date="2023-10" db="EMBL/GenBank/DDBJ databases">
        <title>Draft genome sequence of Xylaria bambusicola isolate GMP-LS, the root and basal stem rot pathogen of sugarcane in Indonesia.</title>
        <authorList>
            <person name="Selvaraj P."/>
            <person name="Muralishankar V."/>
            <person name="Muruganantham S."/>
            <person name="Sp S."/>
            <person name="Haryani S."/>
            <person name="Lau K.J.X."/>
            <person name="Naqvi N.I."/>
        </authorList>
    </citation>
    <scope>NUCLEOTIDE SEQUENCE [LARGE SCALE GENOMIC DNA]</scope>
    <source>
        <strain evidence="1">GMP-LS</strain>
    </source>
</reference>
<organism evidence="1 2">
    <name type="scientific">Xylaria bambusicola</name>
    <dbReference type="NCBI Taxonomy" id="326684"/>
    <lineage>
        <taxon>Eukaryota</taxon>
        <taxon>Fungi</taxon>
        <taxon>Dikarya</taxon>
        <taxon>Ascomycota</taxon>
        <taxon>Pezizomycotina</taxon>
        <taxon>Sordariomycetes</taxon>
        <taxon>Xylariomycetidae</taxon>
        <taxon>Xylariales</taxon>
        <taxon>Xylariaceae</taxon>
        <taxon>Xylaria</taxon>
    </lineage>
</organism>